<dbReference type="EMBL" id="GEEE01005506">
    <property type="protein sequence ID" value="JAP57719.1"/>
    <property type="molecule type" value="Transcribed_RNA"/>
</dbReference>
<keyword evidence="5" id="KW-0449">Lipoprotein</keyword>
<sequence length="198" mass="22831">MKLYSLQVLLKEENQVKQLQGVEDLSSFNFFQRGSLLEFLNFTAKLVCERTNVCERTVVQEQEYFCHVYVRHDRLCGILFSDLEYPQRVAQTLLTKALEDFTAEYPPSAWSSMAAGSGANRKLHEYLAKYQNPQQADSLCKLQNDVQETTEVLHKTVESLLLRGEKLDDLVSRSNDLSEQSKLFYQTAKKTNRCCTLL</sequence>
<dbReference type="SUPFAM" id="SSF58038">
    <property type="entry name" value="SNARE fusion complex"/>
    <property type="match status" value="1"/>
</dbReference>
<evidence type="ECO:0000259" key="9">
    <source>
        <dbReference type="PROSITE" id="PS50859"/>
    </source>
</evidence>
<feature type="domain" description="Longin" evidence="9">
    <location>
        <begin position="8"/>
        <end position="127"/>
    </location>
</feature>
<dbReference type="InterPro" id="IPR010908">
    <property type="entry name" value="Longin_dom"/>
</dbReference>
<dbReference type="SMART" id="SM01270">
    <property type="entry name" value="Longin"/>
    <property type="match status" value="1"/>
</dbReference>
<dbReference type="SUPFAM" id="SSF64356">
    <property type="entry name" value="SNARE-like"/>
    <property type="match status" value="1"/>
</dbReference>
<keyword evidence="3" id="KW-0472">Membrane</keyword>
<evidence type="ECO:0000256" key="2">
    <source>
        <dbReference type="ARBA" id="ARBA00022481"/>
    </source>
</evidence>
<evidence type="ECO:0000256" key="7">
    <source>
        <dbReference type="ARBA" id="ARBA00046278"/>
    </source>
</evidence>
<keyword evidence="6" id="KW-0636">Prenylation</keyword>
<dbReference type="InterPro" id="IPR011012">
    <property type="entry name" value="Longin-like_dom_sf"/>
</dbReference>
<dbReference type="InterPro" id="IPR042855">
    <property type="entry name" value="V_SNARE_CC"/>
</dbReference>
<dbReference type="PANTHER" id="PTHR45806">
    <property type="entry name" value="SYNAPTOBREVIN HOMOLOG YKT6"/>
    <property type="match status" value="1"/>
</dbReference>
<evidence type="ECO:0000256" key="1">
    <source>
        <dbReference type="ARBA" id="ARBA00008025"/>
    </source>
</evidence>
<dbReference type="AlphaFoldDB" id="A0A0X3Q167"/>
<evidence type="ECO:0000259" key="10">
    <source>
        <dbReference type="PROSITE" id="PS50892"/>
    </source>
</evidence>
<comment type="subcellular location">
    <subcellularLocation>
        <location evidence="7">Endomembrane system</location>
        <topology evidence="7">Lipid-anchor</topology>
        <orientation evidence="7">Cytoplasmic side</orientation>
    </subcellularLocation>
</comment>
<gene>
    <name evidence="11" type="primary">YKT6B</name>
    <name evidence="11" type="ORF">TR123029</name>
</gene>
<dbReference type="PANTHER" id="PTHR45806:SF1">
    <property type="entry name" value="SYNAPTOBREVIN HOMOLOG YKT6"/>
    <property type="match status" value="1"/>
</dbReference>
<dbReference type="CDD" id="cd14824">
    <property type="entry name" value="Longin"/>
    <property type="match status" value="1"/>
</dbReference>
<evidence type="ECO:0000256" key="3">
    <source>
        <dbReference type="ARBA" id="ARBA00023136"/>
    </source>
</evidence>
<protein>
    <submittedName>
        <fullName evidence="11">Synaptobrevin homolog YKT6-B</fullName>
    </submittedName>
</protein>
<evidence type="ECO:0000256" key="8">
    <source>
        <dbReference type="PROSITE-ProRule" id="PRU00290"/>
    </source>
</evidence>
<proteinExistence type="inferred from homology"/>
<dbReference type="Pfam" id="PF13774">
    <property type="entry name" value="Longin"/>
    <property type="match status" value="1"/>
</dbReference>
<dbReference type="Pfam" id="PF00957">
    <property type="entry name" value="Synaptobrevin"/>
    <property type="match status" value="1"/>
</dbReference>
<evidence type="ECO:0000256" key="5">
    <source>
        <dbReference type="ARBA" id="ARBA00023288"/>
    </source>
</evidence>
<evidence type="ECO:0000313" key="11">
    <source>
        <dbReference type="EMBL" id="JAP57719.1"/>
    </source>
</evidence>
<dbReference type="PROSITE" id="PS50859">
    <property type="entry name" value="LONGIN"/>
    <property type="match status" value="1"/>
</dbReference>
<reference evidence="11" key="1">
    <citation type="submission" date="2016-01" db="EMBL/GenBank/DDBJ databases">
        <title>Reference transcriptome for the parasite Schistocephalus solidus: insights into the molecular evolution of parasitism.</title>
        <authorList>
            <person name="Hebert F.O."/>
            <person name="Grambauer S."/>
            <person name="Barber I."/>
            <person name="Landry C.R."/>
            <person name="Aubin-Horth N."/>
        </authorList>
    </citation>
    <scope>NUCLEOTIDE SEQUENCE</scope>
</reference>
<dbReference type="GO" id="GO:0006888">
    <property type="term" value="P:endoplasmic reticulum to Golgi vesicle-mediated transport"/>
    <property type="evidence" value="ECO:0007669"/>
    <property type="project" value="TreeGrafter"/>
</dbReference>
<keyword evidence="4" id="KW-0564">Palmitate</keyword>
<accession>A0A0X3Q167</accession>
<name>A0A0X3Q167_SCHSO</name>
<keyword evidence="8" id="KW-0175">Coiled coil</keyword>
<feature type="domain" description="V-SNARE coiled-coil homology" evidence="10">
    <location>
        <begin position="138"/>
        <end position="198"/>
    </location>
</feature>
<dbReference type="PROSITE" id="PS50892">
    <property type="entry name" value="V_SNARE"/>
    <property type="match status" value="1"/>
</dbReference>
<dbReference type="GO" id="GO:0005484">
    <property type="term" value="F:SNAP receptor activity"/>
    <property type="evidence" value="ECO:0007669"/>
    <property type="project" value="TreeGrafter"/>
</dbReference>
<dbReference type="Gene3D" id="1.20.5.110">
    <property type="match status" value="1"/>
</dbReference>
<evidence type="ECO:0000256" key="6">
    <source>
        <dbReference type="ARBA" id="ARBA00023289"/>
    </source>
</evidence>
<dbReference type="GO" id="GO:0005794">
    <property type="term" value="C:Golgi apparatus"/>
    <property type="evidence" value="ECO:0007669"/>
    <property type="project" value="TreeGrafter"/>
</dbReference>
<organism evidence="11">
    <name type="scientific">Schistocephalus solidus</name>
    <name type="common">Tapeworm</name>
    <dbReference type="NCBI Taxonomy" id="70667"/>
    <lineage>
        <taxon>Eukaryota</taxon>
        <taxon>Metazoa</taxon>
        <taxon>Spiralia</taxon>
        <taxon>Lophotrochozoa</taxon>
        <taxon>Platyhelminthes</taxon>
        <taxon>Cestoda</taxon>
        <taxon>Eucestoda</taxon>
        <taxon>Diphyllobothriidea</taxon>
        <taxon>Diphyllobothriidae</taxon>
        <taxon>Schistocephalus</taxon>
    </lineage>
</organism>
<dbReference type="Gene3D" id="3.30.450.50">
    <property type="entry name" value="Longin domain"/>
    <property type="match status" value="1"/>
</dbReference>
<evidence type="ECO:0000256" key="4">
    <source>
        <dbReference type="ARBA" id="ARBA00023139"/>
    </source>
</evidence>
<keyword evidence="2" id="KW-0488">Methylation</keyword>
<comment type="similarity">
    <text evidence="1">Belongs to the synaptobrevin family.</text>
</comment>